<dbReference type="AlphaFoldDB" id="A0A6A5TVP8"/>
<accession>A0A6A5TVP8</accession>
<dbReference type="PANTHER" id="PTHR20923:SF1">
    <property type="entry name" value="G PATCH DOMAIN AND ANKYRIN REPEAT-CONTAINING PROTEIN 1"/>
    <property type="match status" value="1"/>
</dbReference>
<evidence type="ECO:0000313" key="2">
    <source>
        <dbReference type="EMBL" id="KAF1956110.1"/>
    </source>
</evidence>
<name>A0A6A5TVP8_9PLEO</name>
<dbReference type="Proteomes" id="UP000800035">
    <property type="component" value="Unassembled WGS sequence"/>
</dbReference>
<evidence type="ECO:0000256" key="1">
    <source>
        <dbReference type="SAM" id="MobiDB-lite"/>
    </source>
</evidence>
<dbReference type="PANTHER" id="PTHR20923">
    <property type="entry name" value="BAT4 PROTEIN-RELATED"/>
    <property type="match status" value="1"/>
</dbReference>
<evidence type="ECO:0000313" key="3">
    <source>
        <dbReference type="Proteomes" id="UP000800035"/>
    </source>
</evidence>
<dbReference type="OrthoDB" id="20282at2759"/>
<organism evidence="2 3">
    <name type="scientific">Byssothecium circinans</name>
    <dbReference type="NCBI Taxonomy" id="147558"/>
    <lineage>
        <taxon>Eukaryota</taxon>
        <taxon>Fungi</taxon>
        <taxon>Dikarya</taxon>
        <taxon>Ascomycota</taxon>
        <taxon>Pezizomycotina</taxon>
        <taxon>Dothideomycetes</taxon>
        <taxon>Pleosporomycetidae</taxon>
        <taxon>Pleosporales</taxon>
        <taxon>Massarineae</taxon>
        <taxon>Massarinaceae</taxon>
        <taxon>Byssothecium</taxon>
    </lineage>
</organism>
<keyword evidence="3" id="KW-1185">Reference proteome</keyword>
<gene>
    <name evidence="2" type="ORF">CC80DRAFT_525647</name>
</gene>
<proteinExistence type="predicted"/>
<feature type="region of interest" description="Disordered" evidence="1">
    <location>
        <begin position="1"/>
        <end position="26"/>
    </location>
</feature>
<reference evidence="2" key="1">
    <citation type="journal article" date="2020" name="Stud. Mycol.">
        <title>101 Dothideomycetes genomes: a test case for predicting lifestyles and emergence of pathogens.</title>
        <authorList>
            <person name="Haridas S."/>
            <person name="Albert R."/>
            <person name="Binder M."/>
            <person name="Bloem J."/>
            <person name="Labutti K."/>
            <person name="Salamov A."/>
            <person name="Andreopoulos B."/>
            <person name="Baker S."/>
            <person name="Barry K."/>
            <person name="Bills G."/>
            <person name="Bluhm B."/>
            <person name="Cannon C."/>
            <person name="Castanera R."/>
            <person name="Culley D."/>
            <person name="Daum C."/>
            <person name="Ezra D."/>
            <person name="Gonzalez J."/>
            <person name="Henrissat B."/>
            <person name="Kuo A."/>
            <person name="Liang C."/>
            <person name="Lipzen A."/>
            <person name="Lutzoni F."/>
            <person name="Magnuson J."/>
            <person name="Mondo S."/>
            <person name="Nolan M."/>
            <person name="Ohm R."/>
            <person name="Pangilinan J."/>
            <person name="Park H.-J."/>
            <person name="Ramirez L."/>
            <person name="Alfaro M."/>
            <person name="Sun H."/>
            <person name="Tritt A."/>
            <person name="Yoshinaga Y."/>
            <person name="Zwiers L.-H."/>
            <person name="Turgeon B."/>
            <person name="Goodwin S."/>
            <person name="Spatafora J."/>
            <person name="Crous P."/>
            <person name="Grigoriev I."/>
        </authorList>
    </citation>
    <scope>NUCLEOTIDE SEQUENCE</scope>
    <source>
        <strain evidence="2">CBS 675.92</strain>
    </source>
</reference>
<dbReference type="InterPro" id="IPR039146">
    <property type="entry name" value="GPANK1"/>
</dbReference>
<evidence type="ECO:0008006" key="4">
    <source>
        <dbReference type="Google" id="ProtNLM"/>
    </source>
</evidence>
<sequence length="243" mass="26778">MTAGEPYTEDVDPNSTPSLPEDTRYNDADISTAPFVQHPAYGRGLWRNPIPFVPAAPTSPPPSEPPKATSLAEAYLAIVFPNGKPAPQPTASPLCGICNAPVKESDDRAHYLSPAHQAALPLAPIPSGVDRTRYGLKYLEKHGFDVDARVGLGASGQGQLFPIIPREKRDKLGLGVDRKRVEREKREKREGQAPRVVGLDAGRVRKLEAGKKKRHERLQRMFYGDERVERHLFGRGEVDHGLK</sequence>
<dbReference type="EMBL" id="ML976992">
    <property type="protein sequence ID" value="KAF1956110.1"/>
    <property type="molecule type" value="Genomic_DNA"/>
</dbReference>
<protein>
    <recommendedName>
        <fullName evidence="4">G-patch domain-containing protein</fullName>
    </recommendedName>
</protein>